<dbReference type="PANTHER" id="PTHR42977">
    <property type="entry name" value="HYDROLASE-RELATED"/>
    <property type="match status" value="1"/>
</dbReference>
<dbReference type="eggNOG" id="COG0596">
    <property type="taxonomic scope" value="Bacteria"/>
</dbReference>
<name>A6G0Q3_9BACT</name>
<dbReference type="InterPro" id="IPR000639">
    <property type="entry name" value="Epox_hydrolase-like"/>
</dbReference>
<evidence type="ECO:0000256" key="1">
    <source>
        <dbReference type="ARBA" id="ARBA00022801"/>
    </source>
</evidence>
<dbReference type="Pfam" id="PF00561">
    <property type="entry name" value="Abhydrolase_1"/>
    <property type="match status" value="2"/>
</dbReference>
<comment type="caution">
    <text evidence="3">The sequence shown here is derived from an EMBL/GenBank/DDBJ whole genome shotgun (WGS) entry which is preliminary data.</text>
</comment>
<dbReference type="InterPro" id="IPR029058">
    <property type="entry name" value="AB_hydrolase_fold"/>
</dbReference>
<reference evidence="3 4" key="1">
    <citation type="submission" date="2007-06" db="EMBL/GenBank/DDBJ databases">
        <authorList>
            <person name="Shimkets L."/>
            <person name="Ferriera S."/>
            <person name="Johnson J."/>
            <person name="Kravitz S."/>
            <person name="Beeson K."/>
            <person name="Sutton G."/>
            <person name="Rogers Y.-H."/>
            <person name="Friedman R."/>
            <person name="Frazier M."/>
            <person name="Venter J.C."/>
        </authorList>
    </citation>
    <scope>NUCLEOTIDE SEQUENCE [LARGE SCALE GENOMIC DNA]</scope>
    <source>
        <strain evidence="3 4">SIR-1</strain>
    </source>
</reference>
<evidence type="ECO:0000313" key="3">
    <source>
        <dbReference type="EMBL" id="EDM80441.1"/>
    </source>
</evidence>
<gene>
    <name evidence="3" type="ORF">PPSIR1_41559</name>
</gene>
<protein>
    <submittedName>
        <fullName evidence="3">Alpha/beta hydrolase fold protein</fullName>
    </submittedName>
</protein>
<dbReference type="EMBL" id="ABCS01000010">
    <property type="protein sequence ID" value="EDM80441.1"/>
    <property type="molecule type" value="Genomic_DNA"/>
</dbReference>
<dbReference type="GO" id="GO:0004301">
    <property type="term" value="F:epoxide hydrolase activity"/>
    <property type="evidence" value="ECO:0007669"/>
    <property type="project" value="TreeGrafter"/>
</dbReference>
<dbReference type="OrthoDB" id="9804723at2"/>
<feature type="domain" description="AB hydrolase-1" evidence="2">
    <location>
        <begin position="37"/>
        <end position="149"/>
    </location>
</feature>
<organism evidence="3 4">
    <name type="scientific">Plesiocystis pacifica SIR-1</name>
    <dbReference type="NCBI Taxonomy" id="391625"/>
    <lineage>
        <taxon>Bacteria</taxon>
        <taxon>Pseudomonadati</taxon>
        <taxon>Myxococcota</taxon>
        <taxon>Polyangia</taxon>
        <taxon>Nannocystales</taxon>
        <taxon>Nannocystaceae</taxon>
        <taxon>Plesiocystis</taxon>
    </lineage>
</organism>
<evidence type="ECO:0000313" key="4">
    <source>
        <dbReference type="Proteomes" id="UP000005801"/>
    </source>
</evidence>
<feature type="domain" description="AB hydrolase-1" evidence="2">
    <location>
        <begin position="222"/>
        <end position="284"/>
    </location>
</feature>
<dbReference type="InterPro" id="IPR051340">
    <property type="entry name" value="Haloalkane_dehalogenase"/>
</dbReference>
<accession>A6G0Q3</accession>
<sequence>MQVSVSKQLYPFAEHYFEVEPGLRMHYVDEGPREGAPVVVMVHGNPTWSFYWRRLIKALSPQFRVVAPDHMGCGKSDKPDDARYPYRLGRRIEDLGKLIAHLRLTEAGPIHLMVHDWGGMIGMGWAHAHEAEVDRIVLLNTAAFGLPPAKAMPGTLRLTRTGLGTVLVRGFNAFSRGANRYCVTRRPLDPAVAHGLIAPYDSWANRRAVLRFVQDIPLAPRDPGFDIVSEVGEALPKFDSHPVLICWGMRDFVFDKHFLEVWERKLPSADVHRFEDCGHYVLEDAGEEIEALVREFMAPAVVPTAAQDSAHKAAPSAAEASP</sequence>
<keyword evidence="1 3" id="KW-0378">Hydrolase</keyword>
<dbReference type="AlphaFoldDB" id="A6G0Q3"/>
<dbReference type="InterPro" id="IPR000073">
    <property type="entry name" value="AB_hydrolase_1"/>
</dbReference>
<dbReference type="PRINTS" id="PR00412">
    <property type="entry name" value="EPOXHYDRLASE"/>
</dbReference>
<dbReference type="STRING" id="391625.PPSIR1_41559"/>
<dbReference type="SUPFAM" id="SSF53474">
    <property type="entry name" value="alpha/beta-Hydrolases"/>
    <property type="match status" value="1"/>
</dbReference>
<keyword evidence="4" id="KW-1185">Reference proteome</keyword>
<dbReference type="PANTHER" id="PTHR42977:SF3">
    <property type="entry name" value="AB HYDROLASE-1 DOMAIN-CONTAINING PROTEIN"/>
    <property type="match status" value="1"/>
</dbReference>
<proteinExistence type="predicted"/>
<dbReference type="Gene3D" id="3.40.50.1820">
    <property type="entry name" value="alpha/beta hydrolase"/>
    <property type="match status" value="1"/>
</dbReference>
<dbReference type="Proteomes" id="UP000005801">
    <property type="component" value="Unassembled WGS sequence"/>
</dbReference>
<dbReference type="RefSeq" id="WP_006970302.1">
    <property type="nucleotide sequence ID" value="NZ_ABCS01000010.1"/>
</dbReference>
<evidence type="ECO:0000259" key="2">
    <source>
        <dbReference type="Pfam" id="PF00561"/>
    </source>
</evidence>